<dbReference type="InterPro" id="IPR021476">
    <property type="entry name" value="Egh16-like"/>
</dbReference>
<dbReference type="EMBL" id="JAVHNS010000007">
    <property type="protein sequence ID" value="KAK6349351.1"/>
    <property type="molecule type" value="Genomic_DNA"/>
</dbReference>
<feature type="compositionally biased region" description="Acidic residues" evidence="1">
    <location>
        <begin position="375"/>
        <end position="405"/>
    </location>
</feature>
<organism evidence="3 4">
    <name type="scientific">Orbilia blumenaviensis</name>
    <dbReference type="NCBI Taxonomy" id="1796055"/>
    <lineage>
        <taxon>Eukaryota</taxon>
        <taxon>Fungi</taxon>
        <taxon>Dikarya</taxon>
        <taxon>Ascomycota</taxon>
        <taxon>Pezizomycotina</taxon>
        <taxon>Orbiliomycetes</taxon>
        <taxon>Orbiliales</taxon>
        <taxon>Orbiliaceae</taxon>
        <taxon>Orbilia</taxon>
    </lineage>
</organism>
<sequence length="479" mass="52452">MHFSTLLTSITVALVGIIDVTSAHCVFIDAYGNAKPAIRGHGLGFGPFTPRKGTHLLPHQRDIAVFDDRVVHTAWNKKYRPYGCGCSAQTSAVWYEKNMKTRWKEKGSWLFNDVTPAAAFINVKSSVDYLAFQETRGVTRSCLATGRKGLKTGIPQVTAGGKLHILVYQVNLDGGGPFKCKIDYKGNGATWTAPLQVIKNCPGDQSSSFNWPGIGKTCWVSIAMPKRLNCHGKYGANGRIENVCLVRCENNAANGPFGGCVPIKQFIPSRKVVTKKVGTKKVVSTKVITKKKYITKQKTVRVPVTKFIRVPAPKPTKVAPPRIRVVTVTRATVIVLTQGKVRKTTSVAKGGVVTITETVKLPPAKTSTVTVFEEEIFDEEVPEDGKDDDDEDEDDSSEVEADPANDDANKVGPKAAEATEKPTPEEIEAAIGGEEFDEDDIEKLKDEKVSKEDKELLQEAAKSKDQKVEFEDIPDSYKL</sequence>
<dbReference type="AlphaFoldDB" id="A0AAV9UTP9"/>
<feature type="signal peptide" evidence="2">
    <location>
        <begin position="1"/>
        <end position="23"/>
    </location>
</feature>
<evidence type="ECO:0000313" key="4">
    <source>
        <dbReference type="Proteomes" id="UP001373714"/>
    </source>
</evidence>
<accession>A0AAV9UTP9</accession>
<comment type="caution">
    <text evidence="3">The sequence shown here is derived from an EMBL/GenBank/DDBJ whole genome shotgun (WGS) entry which is preliminary data.</text>
</comment>
<dbReference type="PANTHER" id="PTHR34618:SF4">
    <property type="entry name" value="CAS1"/>
    <property type="match status" value="1"/>
</dbReference>
<dbReference type="Proteomes" id="UP001373714">
    <property type="component" value="Unassembled WGS sequence"/>
</dbReference>
<proteinExistence type="predicted"/>
<evidence type="ECO:0000256" key="2">
    <source>
        <dbReference type="SAM" id="SignalP"/>
    </source>
</evidence>
<dbReference type="Pfam" id="PF11327">
    <property type="entry name" value="Egh16-like"/>
    <property type="match status" value="1"/>
</dbReference>
<keyword evidence="2" id="KW-0732">Signal</keyword>
<feature type="region of interest" description="Disordered" evidence="1">
    <location>
        <begin position="375"/>
        <end position="479"/>
    </location>
</feature>
<feature type="chain" id="PRO_5043956568" evidence="2">
    <location>
        <begin position="24"/>
        <end position="479"/>
    </location>
</feature>
<evidence type="ECO:0000313" key="3">
    <source>
        <dbReference type="EMBL" id="KAK6349351.1"/>
    </source>
</evidence>
<name>A0AAV9UTP9_9PEZI</name>
<evidence type="ECO:0000256" key="1">
    <source>
        <dbReference type="SAM" id="MobiDB-lite"/>
    </source>
</evidence>
<dbReference type="PANTHER" id="PTHR34618">
    <property type="entry name" value="SURFACE PROTEIN MAS1, PUTATIVE-RELATED"/>
    <property type="match status" value="1"/>
</dbReference>
<feature type="compositionally biased region" description="Basic and acidic residues" evidence="1">
    <location>
        <begin position="442"/>
        <end position="479"/>
    </location>
</feature>
<protein>
    <submittedName>
        <fullName evidence="3">Uncharacterized protein</fullName>
    </submittedName>
</protein>
<keyword evidence="4" id="KW-1185">Reference proteome</keyword>
<gene>
    <name evidence="3" type="ORF">TWF730_010099</name>
</gene>
<reference evidence="3 4" key="1">
    <citation type="submission" date="2019-10" db="EMBL/GenBank/DDBJ databases">
        <authorList>
            <person name="Palmer J.M."/>
        </authorList>
    </citation>
    <scope>NUCLEOTIDE SEQUENCE [LARGE SCALE GENOMIC DNA]</scope>
    <source>
        <strain evidence="3 4">TWF730</strain>
    </source>
</reference>